<organism evidence="1 2">
    <name type="scientific">Trichococcus shcherbakoviae subsp. psychrophilus</name>
    <dbReference type="NCBI Taxonomy" id="2585775"/>
    <lineage>
        <taxon>Bacteria</taxon>
        <taxon>Bacillati</taxon>
        <taxon>Bacillota</taxon>
        <taxon>Bacilli</taxon>
        <taxon>Lactobacillales</taxon>
        <taxon>Carnobacteriaceae</taxon>
        <taxon>Trichococcus</taxon>
    </lineage>
</organism>
<proteinExistence type="predicted"/>
<protein>
    <submittedName>
        <fullName evidence="1">Uncharacterized protein</fullName>
    </submittedName>
</protein>
<reference evidence="1 2" key="1">
    <citation type="submission" date="2019-06" db="EMBL/GenBank/DDBJ databases">
        <title>Description Trichococcus psychrophilus sp. nov., isolated from a cold spring, by genomic and phenotypic analyses.</title>
        <authorList>
            <person name="Zakharyuk A."/>
        </authorList>
    </citation>
    <scope>NUCLEOTIDE SEQUENCE [LARGE SCALE GENOMIC DNA]</scope>
    <source>
        <strain evidence="1 2">SKBG</strain>
    </source>
</reference>
<dbReference type="Proteomes" id="UP000313395">
    <property type="component" value="Unassembled WGS sequence"/>
</dbReference>
<dbReference type="RefSeq" id="WP_140185687.1">
    <property type="nucleotide sequence ID" value="NZ_VENO01000002.1"/>
</dbReference>
<sequence>MNTYEEQVAKQIQTNLGSGYILEGTQEGIVVVVGANMLAIAYVETSDNTIIEQEYILLNEILSVKVDSSAITFKMKSDDNRYIHLEPNVDINTLLGKLLYLMGEANKK</sequence>
<evidence type="ECO:0000313" key="1">
    <source>
        <dbReference type="EMBL" id="TNV68927.1"/>
    </source>
</evidence>
<dbReference type="EMBL" id="VENO01000002">
    <property type="protein sequence ID" value="TNV68927.1"/>
    <property type="molecule type" value="Genomic_DNA"/>
</dbReference>
<accession>A0A5C5E6U0</accession>
<evidence type="ECO:0000313" key="2">
    <source>
        <dbReference type="Proteomes" id="UP000313395"/>
    </source>
</evidence>
<keyword evidence="2" id="KW-1185">Reference proteome</keyword>
<name>A0A5C5E6U0_9LACT</name>
<gene>
    <name evidence="1" type="ORF">FHK04_05230</name>
</gene>
<comment type="caution">
    <text evidence="1">The sequence shown here is derived from an EMBL/GenBank/DDBJ whole genome shotgun (WGS) entry which is preliminary data.</text>
</comment>
<dbReference type="AlphaFoldDB" id="A0A5C5E6U0"/>